<evidence type="ECO:0000313" key="2">
    <source>
        <dbReference type="Proteomes" id="UP001209737"/>
    </source>
</evidence>
<comment type="caution">
    <text evidence="1">The sequence shown here is derived from an EMBL/GenBank/DDBJ whole genome shotgun (WGS) entry which is preliminary data.</text>
</comment>
<evidence type="ECO:0000313" key="1">
    <source>
        <dbReference type="EMBL" id="MCW7463018.1"/>
    </source>
</evidence>
<proteinExistence type="predicted"/>
<dbReference type="PANTHER" id="PTHR40274">
    <property type="entry name" value="VIRGINIAMYCIN B LYASE"/>
    <property type="match status" value="1"/>
</dbReference>
<accession>A0ABT3LZ66</accession>
<dbReference type="RefSeq" id="WP_265375798.1">
    <property type="nucleotide sequence ID" value="NZ_JAMQPV010000001.1"/>
</dbReference>
<dbReference type="SUPFAM" id="SSF63829">
    <property type="entry name" value="Calcium-dependent phosphotriesterase"/>
    <property type="match status" value="1"/>
</dbReference>
<dbReference type="PANTHER" id="PTHR40274:SF3">
    <property type="entry name" value="VIRGINIAMYCIN B LYASE"/>
    <property type="match status" value="1"/>
</dbReference>
<dbReference type="Gene3D" id="2.130.10.10">
    <property type="entry name" value="YVTN repeat-like/Quinoprotein amine dehydrogenase"/>
    <property type="match status" value="1"/>
</dbReference>
<dbReference type="InterPro" id="IPR051344">
    <property type="entry name" value="Vgb"/>
</dbReference>
<sequence>MLRNLTLFIFVIFLSHCTNGNISNNCDVGSDTFLSTLLFRISVQDKSYQCGYKINPPKIPACSLKYEETHLPENWTQVKQEVETQFALGSSGSETLVQYNLTSIATAVGTGTTAFQGALSAPNGNVYLLPYNSTKIVAINPKTKNYELAATVPGAVDFIGGTLGPSGIIYLSPHTNNTFYKFDTSNHTLASITSISMGGAAYNGGVFAPNGKIYYVPSGETTIRYYNTITGTIGSVATPVSGGIFANGVLTPEGKIYFIPHTATNIHILDTVTESVTTIPFSFGGAANYISGIYTPNGRIYIIPYNASTVYYVDTKDNNNVVNVGTIPSASSAMFNGVVLAPNGKLYPIPLNYANFLSIDSNSSEIKLLMANPSSNSYRGGVIGQTGEIYLSPHNANRFDLLDTKSNGSFCDSVRLSPYWNKF</sequence>
<reference evidence="1 2" key="1">
    <citation type="submission" date="2022-06" db="EMBL/GenBank/DDBJ databases">
        <title>Leptospira isolates from biofilms formed at urban environments.</title>
        <authorList>
            <person name="Ribeiro P.S."/>
            <person name="Sousa T."/>
            <person name="Carvalho N."/>
            <person name="Aburjaile F."/>
            <person name="Neves F."/>
            <person name="Oliveira D."/>
            <person name="Blanco L."/>
            <person name="Lima J."/>
            <person name="Costa F."/>
            <person name="Brenig B."/>
            <person name="Soares S."/>
            <person name="Ramos R."/>
            <person name="Goes-Neto A."/>
            <person name="Matiuzzi M."/>
            <person name="Azevedo V."/>
            <person name="Ristow P."/>
        </authorList>
    </citation>
    <scope>NUCLEOTIDE SEQUENCE [LARGE SCALE GENOMIC DNA]</scope>
    <source>
        <strain evidence="1 2">VSF25</strain>
    </source>
</reference>
<keyword evidence="2" id="KW-1185">Reference proteome</keyword>
<dbReference type="Proteomes" id="UP001209737">
    <property type="component" value="Unassembled WGS sequence"/>
</dbReference>
<protein>
    <recommendedName>
        <fullName evidence="3">Lipoprotein</fullName>
    </recommendedName>
</protein>
<name>A0ABT3LZ66_9LEPT</name>
<dbReference type="EMBL" id="JAMQPV010000001">
    <property type="protein sequence ID" value="MCW7463018.1"/>
    <property type="molecule type" value="Genomic_DNA"/>
</dbReference>
<gene>
    <name evidence="1" type="ORF">ND812_13040</name>
</gene>
<dbReference type="InterPro" id="IPR015943">
    <property type="entry name" value="WD40/YVTN_repeat-like_dom_sf"/>
</dbReference>
<evidence type="ECO:0008006" key="3">
    <source>
        <dbReference type="Google" id="ProtNLM"/>
    </source>
</evidence>
<organism evidence="1 2">
    <name type="scientific">Leptospira limi</name>
    <dbReference type="NCBI Taxonomy" id="2950023"/>
    <lineage>
        <taxon>Bacteria</taxon>
        <taxon>Pseudomonadati</taxon>
        <taxon>Spirochaetota</taxon>
        <taxon>Spirochaetia</taxon>
        <taxon>Leptospirales</taxon>
        <taxon>Leptospiraceae</taxon>
        <taxon>Leptospira</taxon>
    </lineage>
</organism>